<dbReference type="AlphaFoldDB" id="A0A0M9F349"/>
<evidence type="ECO:0000313" key="3">
    <source>
        <dbReference type="Proteomes" id="UP000037904"/>
    </source>
</evidence>
<name>A0A0M9F349_FUSLA</name>
<comment type="caution">
    <text evidence="2">The sequence shown here is derived from an EMBL/GenBank/DDBJ whole genome shotgun (WGS) entry which is preliminary data.</text>
</comment>
<dbReference type="Proteomes" id="UP000037904">
    <property type="component" value="Unassembled WGS sequence"/>
</dbReference>
<keyword evidence="1" id="KW-0732">Signal</keyword>
<gene>
    <name evidence="2" type="ORF">FLAG1_02062</name>
</gene>
<protein>
    <submittedName>
        <fullName evidence="2">Cell wall protein</fullName>
    </submittedName>
</protein>
<dbReference type="OrthoDB" id="4093325at2759"/>
<sequence length="190" mass="20658">MQFKNLVLTPLVAAGIASAAPNPEVKVFQAVALRSASPIHHTYLQASNNGLALKLKDQGASCDRGDDVNSATFTLNTKTKEMLLYSTSNPRQQLYTDRSWFGQGNLGYRTGAQPLCTRCEQDKWSISENNFLQYDNGDNFIACPQEDGSYTIFTSAGVDQPAGNKDCVSVTFAISEVSKPVGCLYSQQGQ</sequence>
<dbReference type="EMBL" id="JXCE01000018">
    <property type="protein sequence ID" value="KPA45083.1"/>
    <property type="molecule type" value="Genomic_DNA"/>
</dbReference>
<organism evidence="2 3">
    <name type="scientific">Fusarium langsethiae</name>
    <dbReference type="NCBI Taxonomy" id="179993"/>
    <lineage>
        <taxon>Eukaryota</taxon>
        <taxon>Fungi</taxon>
        <taxon>Dikarya</taxon>
        <taxon>Ascomycota</taxon>
        <taxon>Pezizomycotina</taxon>
        <taxon>Sordariomycetes</taxon>
        <taxon>Hypocreomycetidae</taxon>
        <taxon>Hypocreales</taxon>
        <taxon>Nectriaceae</taxon>
        <taxon>Fusarium</taxon>
    </lineage>
</organism>
<reference evidence="2 3" key="1">
    <citation type="submission" date="2015-04" db="EMBL/GenBank/DDBJ databases">
        <title>The draft genome sequence of Fusarium langsethiae, a T-2/HT-2 mycotoxin producer.</title>
        <authorList>
            <person name="Lysoe E."/>
            <person name="Divon H.H."/>
            <person name="Terzi V."/>
            <person name="Orru L."/>
            <person name="Lamontanara A."/>
            <person name="Kolseth A.-K."/>
            <person name="Frandsen R.J."/>
            <person name="Nielsen K."/>
            <person name="Thrane U."/>
        </authorList>
    </citation>
    <scope>NUCLEOTIDE SEQUENCE [LARGE SCALE GENOMIC DNA]</scope>
    <source>
        <strain evidence="2 3">Fl201059</strain>
    </source>
</reference>
<feature type="chain" id="PRO_5005835358" evidence="1">
    <location>
        <begin position="20"/>
        <end position="190"/>
    </location>
</feature>
<accession>A0A0M9F349</accession>
<proteinExistence type="predicted"/>
<keyword evidence="3" id="KW-1185">Reference proteome</keyword>
<evidence type="ECO:0000313" key="2">
    <source>
        <dbReference type="EMBL" id="KPA45083.1"/>
    </source>
</evidence>
<evidence type="ECO:0000256" key="1">
    <source>
        <dbReference type="SAM" id="SignalP"/>
    </source>
</evidence>
<feature type="signal peptide" evidence="1">
    <location>
        <begin position="1"/>
        <end position="19"/>
    </location>
</feature>